<accession>A0A3G9GFH4</accession>
<dbReference type="STRING" id="332411.VI06_11540"/>
<dbReference type="KEGG" id="amah:DLM_1783"/>
<reference evidence="4" key="1">
    <citation type="journal article" date="2017" name="Biotechnol. Biofuels">
        <title>Evaluation of environmental bacterial communities as a factor affecting the growth of duckweed Lemna minor.</title>
        <authorList>
            <person name="Ishizawa H."/>
            <person name="Kuroda M."/>
            <person name="Morikawa M."/>
            <person name="Ike M."/>
        </authorList>
    </citation>
    <scope>NUCLEOTIDE SEQUENCE [LARGE SCALE GENOMIC DNA]</scope>
    <source>
        <strain evidence="4">H3</strain>
    </source>
</reference>
<feature type="region of interest" description="Disordered" evidence="1">
    <location>
        <begin position="1"/>
        <end position="39"/>
    </location>
</feature>
<reference evidence="4" key="3">
    <citation type="journal article" date="2017" name="Plant Physiol. Biochem.">
        <title>Differential oxidative and antioxidative response of duckweed Lemna minor toward plant growth promoting/inhibiting bacteria.</title>
        <authorList>
            <person name="Ishizawa H."/>
            <person name="Kuroda M."/>
            <person name="Morikawa M."/>
            <person name="Ike M."/>
        </authorList>
    </citation>
    <scope>NUCLEOTIDE SEQUENCE [LARGE SCALE GENOMIC DNA]</scope>
    <source>
        <strain evidence="4">H3</strain>
    </source>
</reference>
<proteinExistence type="predicted"/>
<keyword evidence="2" id="KW-1133">Transmembrane helix</keyword>
<gene>
    <name evidence="3" type="ORF">DLM_1783</name>
</gene>
<protein>
    <submittedName>
        <fullName evidence="3">Uncharacterized protein</fullName>
    </submittedName>
</protein>
<keyword evidence="2" id="KW-0812">Transmembrane</keyword>
<dbReference type="AlphaFoldDB" id="A0A3G9GFH4"/>
<name>A0A3G9GFH4_9NEIS</name>
<sequence length="79" mass="7936">MVAGQAIGAAGKAMQAPGAGPSSASNKSSSDNSSAQKGVMDGSNWTVNYGNMAQSSPANLLIYAGVAFVGLLIWKKFAK</sequence>
<evidence type="ECO:0000256" key="2">
    <source>
        <dbReference type="SAM" id="Phobius"/>
    </source>
</evidence>
<reference evidence="3 4" key="2">
    <citation type="journal article" date="2017" name="Genome Announc.">
        <title>Draft genome sequence of Aquitalea magnusonii strain H3, a plant growth-promoting bacterium of duckweed Lemna minor.</title>
        <authorList>
            <person name="Ishizawa H."/>
            <person name="Kuroda M."/>
            <person name="Ike M."/>
        </authorList>
    </citation>
    <scope>NUCLEOTIDE SEQUENCE [LARGE SCALE GENOMIC DNA]</scope>
    <source>
        <strain evidence="3 4">H3</strain>
    </source>
</reference>
<organism evidence="3 4">
    <name type="scientific">Aquitalea magnusonii</name>
    <dbReference type="NCBI Taxonomy" id="332411"/>
    <lineage>
        <taxon>Bacteria</taxon>
        <taxon>Pseudomonadati</taxon>
        <taxon>Pseudomonadota</taxon>
        <taxon>Betaproteobacteria</taxon>
        <taxon>Neisseriales</taxon>
        <taxon>Chromobacteriaceae</taxon>
        <taxon>Aquitalea</taxon>
    </lineage>
</organism>
<dbReference type="Proteomes" id="UP000198290">
    <property type="component" value="Chromosome"/>
</dbReference>
<evidence type="ECO:0000256" key="1">
    <source>
        <dbReference type="SAM" id="MobiDB-lite"/>
    </source>
</evidence>
<evidence type="ECO:0000313" key="4">
    <source>
        <dbReference type="Proteomes" id="UP000198290"/>
    </source>
</evidence>
<keyword evidence="2" id="KW-0472">Membrane</keyword>
<dbReference type="EMBL" id="AP018823">
    <property type="protein sequence ID" value="BBF85399.1"/>
    <property type="molecule type" value="Genomic_DNA"/>
</dbReference>
<keyword evidence="4" id="KW-1185">Reference proteome</keyword>
<evidence type="ECO:0000313" key="3">
    <source>
        <dbReference type="EMBL" id="BBF85399.1"/>
    </source>
</evidence>
<feature type="transmembrane region" description="Helical" evidence="2">
    <location>
        <begin position="56"/>
        <end position="74"/>
    </location>
</feature>
<feature type="compositionally biased region" description="Low complexity" evidence="1">
    <location>
        <begin position="15"/>
        <end position="37"/>
    </location>
</feature>